<accession>A0AAU6W1Z9</accession>
<organism evidence="1">
    <name type="scientific">Pseudomonas phage Orimi01</name>
    <dbReference type="NCBI Taxonomy" id="3138541"/>
    <lineage>
        <taxon>Viruses</taxon>
    </lineage>
</organism>
<proteinExistence type="predicted"/>
<dbReference type="EMBL" id="PP179326">
    <property type="protein sequence ID" value="XAI70716.1"/>
    <property type="molecule type" value="Genomic_DNA"/>
</dbReference>
<evidence type="ECO:0000313" key="1">
    <source>
        <dbReference type="EMBL" id="XAI70716.1"/>
    </source>
</evidence>
<reference evidence="1" key="1">
    <citation type="journal article" date="2024" name="J. Gen. Virol.">
        <title>Novel phages of Pseudomonas syringae unveil numerous potential auxiliary metabolic genes.</title>
        <authorList>
            <person name="Feltin C."/>
            <person name="Garneau J.R."/>
            <person name="Morris C.E."/>
            <person name="Berard A."/>
            <person name="Torres-Barcelo C."/>
        </authorList>
    </citation>
    <scope>NUCLEOTIDE SEQUENCE</scope>
</reference>
<sequence>MNTALQNAQLEYDNRLPEESEDVKAMVWLENSVDQLMRGGDVMFKRRLCSPQGVKFMDFMVSVDEYAMEKLSAPSCKNYALGMLVFGSLTNCPTTSRQGVGEMLGRAAPVEDIRQIAENLLRPFVKDGLEAQAEDEEL</sequence>
<gene>
    <name evidence="1" type="ORF">Orimi01_00059</name>
</gene>
<name>A0AAU6W1Z9_9VIRU</name>
<protein>
    <submittedName>
        <fullName evidence="1">Uncharacterized protein</fullName>
    </submittedName>
</protein>